<dbReference type="AlphaFoldDB" id="K5X0J1"/>
<dbReference type="RefSeq" id="XP_007332833.1">
    <property type="nucleotide sequence ID" value="XM_007332771.1"/>
</dbReference>
<organism evidence="1 2">
    <name type="scientific">Agaricus bisporus var. burnettii (strain JB137-S8 / ATCC MYA-4627 / FGSC 10392)</name>
    <name type="common">White button mushroom</name>
    <dbReference type="NCBI Taxonomy" id="597362"/>
    <lineage>
        <taxon>Eukaryota</taxon>
        <taxon>Fungi</taxon>
        <taxon>Dikarya</taxon>
        <taxon>Basidiomycota</taxon>
        <taxon>Agaricomycotina</taxon>
        <taxon>Agaricomycetes</taxon>
        <taxon>Agaricomycetidae</taxon>
        <taxon>Agaricales</taxon>
        <taxon>Agaricineae</taxon>
        <taxon>Agaricaceae</taxon>
        <taxon>Agaricus</taxon>
    </lineage>
</organism>
<dbReference type="PANTHER" id="PTHR33050:SF8">
    <property type="entry name" value="REVERSE TRANSCRIPTASE DOMAIN-CONTAINING PROTEIN"/>
    <property type="match status" value="1"/>
</dbReference>
<evidence type="ECO:0000313" key="1">
    <source>
        <dbReference type="EMBL" id="EKM76402.1"/>
    </source>
</evidence>
<dbReference type="GO" id="GO:0003676">
    <property type="term" value="F:nucleic acid binding"/>
    <property type="evidence" value="ECO:0007669"/>
    <property type="project" value="InterPro"/>
</dbReference>
<dbReference type="PANTHER" id="PTHR33050">
    <property type="entry name" value="REVERSE TRANSCRIPTASE DOMAIN-CONTAINING PROTEIN"/>
    <property type="match status" value="1"/>
</dbReference>
<dbReference type="SUPFAM" id="SSF53098">
    <property type="entry name" value="Ribonuclease H-like"/>
    <property type="match status" value="1"/>
</dbReference>
<accession>K5X0J1</accession>
<evidence type="ECO:0008006" key="3">
    <source>
        <dbReference type="Google" id="ProtNLM"/>
    </source>
</evidence>
<name>K5X0J1_AGABU</name>
<evidence type="ECO:0000313" key="2">
    <source>
        <dbReference type="Proteomes" id="UP000008493"/>
    </source>
</evidence>
<dbReference type="GeneID" id="18829562"/>
<dbReference type="InterPro" id="IPR052055">
    <property type="entry name" value="Hepadnavirus_pol/RT"/>
</dbReference>
<dbReference type="eggNOG" id="ENOG502SUWB">
    <property type="taxonomic scope" value="Eukaryota"/>
</dbReference>
<reference evidence="2" key="1">
    <citation type="journal article" date="2012" name="Proc. Natl. Acad. Sci. U.S.A.">
        <title>Genome sequence of the button mushroom Agaricus bisporus reveals mechanisms governing adaptation to a humic-rich ecological niche.</title>
        <authorList>
            <person name="Morin E."/>
            <person name="Kohler A."/>
            <person name="Baker A.R."/>
            <person name="Foulongne-Oriol M."/>
            <person name="Lombard V."/>
            <person name="Nagy L.G."/>
            <person name="Ohm R.A."/>
            <person name="Patyshakuliyeva A."/>
            <person name="Brun A."/>
            <person name="Aerts A.L."/>
            <person name="Bailey A.M."/>
            <person name="Billette C."/>
            <person name="Coutinho P.M."/>
            <person name="Deakin G."/>
            <person name="Doddapaneni H."/>
            <person name="Floudas D."/>
            <person name="Grimwood J."/>
            <person name="Hilden K."/>
            <person name="Kuees U."/>
            <person name="LaButti K.M."/>
            <person name="Lapidus A."/>
            <person name="Lindquist E.A."/>
            <person name="Lucas S.M."/>
            <person name="Murat C."/>
            <person name="Riley R.W."/>
            <person name="Salamov A.A."/>
            <person name="Schmutz J."/>
            <person name="Subramanian V."/>
            <person name="Woesten H.A.B."/>
            <person name="Xu J."/>
            <person name="Eastwood D.C."/>
            <person name="Foster G.D."/>
            <person name="Sonnenberg A.S."/>
            <person name="Cullen D."/>
            <person name="de Vries R.P."/>
            <person name="Lundell T."/>
            <person name="Hibbett D.S."/>
            <person name="Henrissat B."/>
            <person name="Burton K.S."/>
            <person name="Kerrigan R.W."/>
            <person name="Challen M.P."/>
            <person name="Grigoriev I.V."/>
            <person name="Martin F."/>
        </authorList>
    </citation>
    <scope>NUCLEOTIDE SEQUENCE [LARGE SCALE GENOMIC DNA]</scope>
    <source>
        <strain evidence="2">JB137-S8 / ATCC MYA-4627 / FGSC 10392</strain>
    </source>
</reference>
<proteinExistence type="predicted"/>
<dbReference type="STRING" id="597362.K5X0J1"/>
<dbReference type="InParanoid" id="K5X0J1"/>
<dbReference type="EMBL" id="JH971402">
    <property type="protein sequence ID" value="EKM76402.1"/>
    <property type="molecule type" value="Genomic_DNA"/>
</dbReference>
<sequence>MLWVSRHIADSSGVHILEARDWEPASADLTFYTDACLTGLAFWIPSEKVGFCADVPTDRRIPSEWIFYREKWAVLSALDYAVTRLEMTNQRIVVYTDNSNTVDLYNTLHALPVHNQLLQNAVDLLLRSGCQLRVLHVPAEHNQVADALSRRDMDRARRHEPKLTHLEFLPPRDTLGEDLQ</sequence>
<dbReference type="OrthoDB" id="3249498at2759"/>
<dbReference type="InterPro" id="IPR012337">
    <property type="entry name" value="RNaseH-like_sf"/>
</dbReference>
<dbReference type="Proteomes" id="UP000008493">
    <property type="component" value="Unassembled WGS sequence"/>
</dbReference>
<keyword evidence="2" id="KW-1185">Reference proteome</keyword>
<dbReference type="InterPro" id="IPR036397">
    <property type="entry name" value="RNaseH_sf"/>
</dbReference>
<dbReference type="OMA" id="IPSEWIF"/>
<dbReference type="HOGENOM" id="CLU_125038_0_0_1"/>
<dbReference type="InterPro" id="IPR044730">
    <property type="entry name" value="RNase_H-like_dom_plant"/>
</dbReference>
<protein>
    <recommendedName>
        <fullName evidence="3">RNase H type-1 domain-containing protein</fullName>
    </recommendedName>
</protein>
<dbReference type="Gene3D" id="3.30.420.10">
    <property type="entry name" value="Ribonuclease H-like superfamily/Ribonuclease H"/>
    <property type="match status" value="1"/>
</dbReference>
<gene>
    <name evidence="1" type="ORF">AGABI1DRAFT_44856</name>
</gene>
<dbReference type="KEGG" id="abp:AGABI1DRAFT44856"/>
<dbReference type="CDD" id="cd06222">
    <property type="entry name" value="RNase_H_like"/>
    <property type="match status" value="1"/>
</dbReference>